<sequence>MSIHRVRNVGELVILLHPYSQNITKRVMEITLWHLWKLDQELSNGTSLDPALQLLQHTAEIVDLFNSKCPLTSINDIKLRKLNRFYSFMLDWREKSTDDNSSFISSKLWFDLQSICLVFHALAVQAILGDHMLALALKQSAPFASNLGKERYFEIGVFCDDILPLSGKKPPFYDHEILHYDRDPAYTYKHRINPAYTYKHRTNSWSFIRIKRIRFLRRRITYSSNCHASFNPVIISFLLVCCGDIETHPGPKSTSSSTKCPACERTVAKNHRFVRCRECKKSWHIKCVGFTKKSMPSNYICCGCALPNFSDSFFEIDGGLNDARISPSKGCDDDLSVRLKQYYKNIRIAYLNINSVAGFKFQEVKSVILQGLFDIVILAETKIDADFPDSQFYIKGFRMFRKDRNRHGGGLLIYTRRELITLSLSPSVCKHRDHCSKFSNKKECKKNNGDNTITLKEDNELITDNNVIATRFNDHFSKTQNDSADYAMMGGSYCSDSHPSIFAIRNNCPNIKSFNFQLISLAEVQQVVGKLEPNKATGHDGIPAKILRDCSKELALPLANLFNFSIVSECFPSDWKLAEVCPVFKKDDPTYICNYTPVSILINLDKIFEKCLNRKLVEHFAAILSLFLSAYRRGYSCEPVLLHLIESWRQDLDKGKTVGSVLLDLSKAFDLIPHNLLMDKLRAYSVSAQSLNLIEDYFSGRRQRVKVANAKSDIVKIHRGVPQGSVLGPLFFNIFLNDLFYFVTEVKLSNYADDNQLTSSDIALGVVQAALIRNLRVTSKWFHDCGLTLNLDKCKLLVLPKRKSDLVELDIDGFQVKATDNVELLGVVIDNKLTFKSHISRLIKKVEEGCVKTFIRHSSLVQHLGYGKHKRVLEYETLFDTATIEYATYLDCGASKCPTVQEGSKPSLSTVPTTLPMGWALKSTQYRSTKVTDNQKQYLNSKFQIGERTGKTADLTDKVSKAMTTAKDSNGERLFSYGNSLTKQQISSYFSRLASKRSVKEDQPDSENKTPGIDLQSVLSDKVLSEVSIQHSHLIIYDSYNICELVLNS</sequence>
<dbReference type="CDD" id="cd01650">
    <property type="entry name" value="RT_nLTR_like"/>
    <property type="match status" value="1"/>
</dbReference>
<evidence type="ECO:0000256" key="1">
    <source>
        <dbReference type="ARBA" id="ARBA00022723"/>
    </source>
</evidence>
<feature type="domain" description="Reverse transcriptase" evidence="6">
    <location>
        <begin position="564"/>
        <end position="829"/>
    </location>
</feature>
<evidence type="ECO:0000313" key="7">
    <source>
        <dbReference type="EMBL" id="PFX20768.1"/>
    </source>
</evidence>
<dbReference type="PROSITE" id="PS50878">
    <property type="entry name" value="RT_POL"/>
    <property type="match status" value="1"/>
</dbReference>
<reference evidence="8" key="1">
    <citation type="journal article" date="2017" name="bioRxiv">
        <title>Comparative analysis of the genomes of Stylophora pistillata and Acropora digitifera provides evidence for extensive differences between species of corals.</title>
        <authorList>
            <person name="Voolstra C.R."/>
            <person name="Li Y."/>
            <person name="Liew Y.J."/>
            <person name="Baumgarten S."/>
            <person name="Zoccola D."/>
            <person name="Flot J.-F."/>
            <person name="Tambutte S."/>
            <person name="Allemand D."/>
            <person name="Aranda M."/>
        </authorList>
    </citation>
    <scope>NUCLEOTIDE SEQUENCE [LARGE SCALE GENOMIC DNA]</scope>
</reference>
<evidence type="ECO:0000256" key="2">
    <source>
        <dbReference type="ARBA" id="ARBA00022771"/>
    </source>
</evidence>
<accession>A0A2B4RWR3</accession>
<evidence type="ECO:0000259" key="6">
    <source>
        <dbReference type="PROSITE" id="PS50878"/>
    </source>
</evidence>
<dbReference type="Pfam" id="PF00078">
    <property type="entry name" value="RVT_1"/>
    <property type="match status" value="1"/>
</dbReference>
<name>A0A2B4RWR3_STYPI</name>
<dbReference type="SUPFAM" id="SSF57903">
    <property type="entry name" value="FYVE/PHD zinc finger"/>
    <property type="match status" value="1"/>
</dbReference>
<dbReference type="SUPFAM" id="SSF56219">
    <property type="entry name" value="DNase I-like"/>
    <property type="match status" value="1"/>
</dbReference>
<evidence type="ECO:0000259" key="5">
    <source>
        <dbReference type="PROSITE" id="PS50016"/>
    </source>
</evidence>
<dbReference type="InterPro" id="IPR011011">
    <property type="entry name" value="Znf_FYVE_PHD"/>
</dbReference>
<dbReference type="InterPro" id="IPR019787">
    <property type="entry name" value="Znf_PHD-finger"/>
</dbReference>
<dbReference type="SUPFAM" id="SSF56672">
    <property type="entry name" value="DNA/RNA polymerases"/>
    <property type="match status" value="1"/>
</dbReference>
<keyword evidence="1" id="KW-0479">Metal-binding</keyword>
<comment type="caution">
    <text evidence="7">The sequence shown here is derived from an EMBL/GenBank/DDBJ whole genome shotgun (WGS) entry which is preliminary data.</text>
</comment>
<dbReference type="InterPro" id="IPR013083">
    <property type="entry name" value="Znf_RING/FYVE/PHD"/>
</dbReference>
<evidence type="ECO:0000256" key="3">
    <source>
        <dbReference type="ARBA" id="ARBA00022833"/>
    </source>
</evidence>
<dbReference type="Proteomes" id="UP000225706">
    <property type="component" value="Unassembled WGS sequence"/>
</dbReference>
<dbReference type="InterPro" id="IPR043502">
    <property type="entry name" value="DNA/RNA_pol_sf"/>
</dbReference>
<keyword evidence="7" id="KW-0695">RNA-directed DNA polymerase</keyword>
<dbReference type="InterPro" id="IPR000477">
    <property type="entry name" value="RT_dom"/>
</dbReference>
<feature type="domain" description="PHD-type" evidence="5">
    <location>
        <begin position="257"/>
        <end position="307"/>
    </location>
</feature>
<dbReference type="OrthoDB" id="5987713at2759"/>
<dbReference type="PANTHER" id="PTHR33332">
    <property type="entry name" value="REVERSE TRANSCRIPTASE DOMAIN-CONTAINING PROTEIN"/>
    <property type="match status" value="1"/>
</dbReference>
<protein>
    <submittedName>
        <fullName evidence="7">RNA-directed DNA polymerase from mobile element jockey</fullName>
    </submittedName>
</protein>
<evidence type="ECO:0000256" key="4">
    <source>
        <dbReference type="PROSITE-ProRule" id="PRU00146"/>
    </source>
</evidence>
<dbReference type="GO" id="GO:0008270">
    <property type="term" value="F:zinc ion binding"/>
    <property type="evidence" value="ECO:0007669"/>
    <property type="project" value="UniProtKB-KW"/>
</dbReference>
<dbReference type="InterPro" id="IPR019786">
    <property type="entry name" value="Zinc_finger_PHD-type_CS"/>
</dbReference>
<gene>
    <name evidence="7" type="primary">jockey\pol</name>
    <name evidence="7" type="ORF">AWC38_SpisGene14765</name>
</gene>
<dbReference type="GO" id="GO:0003964">
    <property type="term" value="F:RNA-directed DNA polymerase activity"/>
    <property type="evidence" value="ECO:0007669"/>
    <property type="project" value="UniProtKB-KW"/>
</dbReference>
<keyword evidence="8" id="KW-1185">Reference proteome</keyword>
<keyword evidence="7" id="KW-0548">Nucleotidyltransferase</keyword>
<keyword evidence="2 4" id="KW-0863">Zinc-finger</keyword>
<dbReference type="InterPro" id="IPR036691">
    <property type="entry name" value="Endo/exonu/phosph_ase_sf"/>
</dbReference>
<dbReference type="Gene3D" id="3.30.40.10">
    <property type="entry name" value="Zinc/RING finger domain, C3HC4 (zinc finger)"/>
    <property type="match status" value="1"/>
</dbReference>
<dbReference type="Gene3D" id="3.60.10.10">
    <property type="entry name" value="Endonuclease/exonuclease/phosphatase"/>
    <property type="match status" value="1"/>
</dbReference>
<keyword evidence="7" id="KW-0808">Transferase</keyword>
<dbReference type="EMBL" id="LSMT01000304">
    <property type="protein sequence ID" value="PFX20768.1"/>
    <property type="molecule type" value="Genomic_DNA"/>
</dbReference>
<dbReference type="CDD" id="cd15489">
    <property type="entry name" value="PHD_SF"/>
    <property type="match status" value="1"/>
</dbReference>
<organism evidence="7 8">
    <name type="scientific">Stylophora pistillata</name>
    <name type="common">Smooth cauliflower coral</name>
    <dbReference type="NCBI Taxonomy" id="50429"/>
    <lineage>
        <taxon>Eukaryota</taxon>
        <taxon>Metazoa</taxon>
        <taxon>Cnidaria</taxon>
        <taxon>Anthozoa</taxon>
        <taxon>Hexacorallia</taxon>
        <taxon>Scleractinia</taxon>
        <taxon>Astrocoeniina</taxon>
        <taxon>Pocilloporidae</taxon>
        <taxon>Stylophora</taxon>
    </lineage>
</organism>
<dbReference type="PROSITE" id="PS50016">
    <property type="entry name" value="ZF_PHD_2"/>
    <property type="match status" value="1"/>
</dbReference>
<evidence type="ECO:0000313" key="8">
    <source>
        <dbReference type="Proteomes" id="UP000225706"/>
    </source>
</evidence>
<proteinExistence type="predicted"/>
<keyword evidence="3" id="KW-0862">Zinc</keyword>
<dbReference type="AlphaFoldDB" id="A0A2B4RWR3"/>
<dbReference type="PROSITE" id="PS01359">
    <property type="entry name" value="ZF_PHD_1"/>
    <property type="match status" value="1"/>
</dbReference>